<proteinExistence type="predicted"/>
<reference evidence="9 10" key="1">
    <citation type="journal article" date="2018" name="BMC Genomics">
        <title>The genome of Naegleria lovaniensis, the basis for a comparative approach to unravel pathogenicity factors of the human pathogenic amoeba N. fowleri.</title>
        <authorList>
            <person name="Liechti N."/>
            <person name="Schurch N."/>
            <person name="Bruggmann R."/>
            <person name="Wittwer M."/>
        </authorList>
    </citation>
    <scope>NUCLEOTIDE SEQUENCE [LARGE SCALE GENOMIC DNA]</scope>
    <source>
        <strain evidence="9 10">ATCC 30569</strain>
    </source>
</reference>
<evidence type="ECO:0000256" key="1">
    <source>
        <dbReference type="ARBA" id="ARBA00022723"/>
    </source>
</evidence>
<dbReference type="InterPro" id="IPR027417">
    <property type="entry name" value="P-loop_NTPase"/>
</dbReference>
<evidence type="ECO:0000259" key="8">
    <source>
        <dbReference type="PROSITE" id="PS50181"/>
    </source>
</evidence>
<feature type="binding site" evidence="6">
    <location>
        <position position="200"/>
    </location>
    <ligand>
        <name>Mg(2+)</name>
        <dbReference type="ChEBI" id="CHEBI:18420"/>
    </ligand>
</feature>
<dbReference type="SMART" id="SM00275">
    <property type="entry name" value="G_alpha"/>
    <property type="match status" value="1"/>
</dbReference>
<keyword evidence="6" id="KW-0460">Magnesium</keyword>
<dbReference type="Proteomes" id="UP000816034">
    <property type="component" value="Unassembled WGS sequence"/>
</dbReference>
<feature type="region of interest" description="Disordered" evidence="7">
    <location>
        <begin position="27"/>
        <end position="47"/>
    </location>
</feature>
<dbReference type="GO" id="GO:0031683">
    <property type="term" value="F:G-protein beta/gamma-subunit complex binding"/>
    <property type="evidence" value="ECO:0007669"/>
    <property type="project" value="InterPro"/>
</dbReference>
<evidence type="ECO:0000256" key="5">
    <source>
        <dbReference type="PIRSR" id="PIRSR601019-1"/>
    </source>
</evidence>
<feature type="binding site" evidence="5">
    <location>
        <begin position="288"/>
        <end position="291"/>
    </location>
    <ligand>
        <name>GTP</name>
        <dbReference type="ChEBI" id="CHEBI:37565"/>
    </ligand>
</feature>
<dbReference type="PROSITE" id="PS51882">
    <property type="entry name" value="G_ALPHA"/>
    <property type="match status" value="1"/>
</dbReference>
<dbReference type="Pfam" id="PF12937">
    <property type="entry name" value="F-box-like"/>
    <property type="match status" value="1"/>
</dbReference>
<feature type="binding site" evidence="5">
    <location>
        <begin position="219"/>
        <end position="223"/>
    </location>
    <ligand>
        <name>GTP</name>
        <dbReference type="ChEBI" id="CHEBI:37565"/>
    </ligand>
</feature>
<accession>A0AA88GTJ7</accession>
<sequence>MGNHSSSSMKRTPSKLSLLRMNYSGKGMLNGNSQQQQQQQNSQQPQQQMRVIMLGTGGVGKSTLFKNIKLLFNGGFDSDEFLSYREVILSNIVQMVQFVLRALITLFPEHKIEKPENEEFANNILRLDCEDFIHILRIVDENFIARVQKLWFEEQAILRAYHYRHRYQLPVEDLPDLIKQMDQIYALPKTKHVMSSYVKTTGIVETECVYRNTRIRVFDTGGQRNERKKWVHLFSSTNAIVFIVSLSEYNQVCYEDDKSNRMKESLLLFEEIVNASCFEGVPIFLVFNKKDVFLHKIQYFDISEAFSDLPNHIRLHKPIKNFHKLANDAKRKHNIQQKKHRRVPGTLESAQNPKTMERFQRARSASIQKQKRKNSLAAVYGSSPQCLPRMSPSRFVVENHHLLSEEEQFKIRQENWQKIPSDLLIYICFYLDAVDLCTLSTVNYEMYIIATCDTVWRSLCFSLMKDIDEEHVDLLYKERYHLFEPQLTGKASNPEESPSSSSTASSLSIISSVSTPTTSTATTTKSTLNSSSSGSILSSVMSSVNANDKSPSSMSKAISIQGNVFSSQTQQNTNANWINNYFNMNHSTTTQPIPLFGAKDGIEISITSATNTTNHPSHHFTNSTVSMYSDSSSEEDVANTMLTSLHSFIQEEREEREFRKRKWRFFYEIGGYVYRDSIKYIQQQFIDLAKDEERRTQLWRDVRVTSATNASTVRELLEYVFDTIIDAQKRILKWMNCQVLLPIPRNLQDEWLRVKLKLRINENGNSDLCMDTSGPKHLSQREGMIVQLSSTSIKSISALAIHPDQRTVSVYLNVVGKHLLIHNVTKYQLVGTKKFELVQELHSIEPRAKYVHEQSMIVVERSTFMKYNLIRIDLNENCAIIKWRFPLTTHVENKWCIDVETDQLFVSVGDSLKVLSLHDGMEVARYDLPLKQLSCLEINSIDSNELIAVSHTRAEISYVDKRSFQIRSTINVESQMLSILKKSMVFNVKCMTQDRRGQLYLAIHWYSPAMKAHSGIYDSSFYLVTLNNDRIISIEEGLVNFYTNTMEIDSTSKLLFIMKNKRRYGQHD</sequence>
<keyword evidence="2 5" id="KW-0547">Nucleotide-binding</keyword>
<dbReference type="SUPFAM" id="SSF81383">
    <property type="entry name" value="F-box domain"/>
    <property type="match status" value="1"/>
</dbReference>
<dbReference type="Gene3D" id="1.10.400.10">
    <property type="entry name" value="GI Alpha 1, domain 2-like"/>
    <property type="match status" value="1"/>
</dbReference>
<dbReference type="GO" id="GO:0005834">
    <property type="term" value="C:heterotrimeric G-protein complex"/>
    <property type="evidence" value="ECO:0007669"/>
    <property type="project" value="TreeGrafter"/>
</dbReference>
<dbReference type="FunFam" id="3.40.50.300:FF:000692">
    <property type="entry name" value="Guanine nucleotide-binding protein subunit alpha"/>
    <property type="match status" value="1"/>
</dbReference>
<feature type="compositionally biased region" description="Low complexity" evidence="7">
    <location>
        <begin position="32"/>
        <end position="47"/>
    </location>
</feature>
<protein>
    <recommendedName>
        <fullName evidence="8">F-box domain-containing protein</fullName>
    </recommendedName>
</protein>
<dbReference type="InterPro" id="IPR011025">
    <property type="entry name" value="GproteinA_insert"/>
</dbReference>
<dbReference type="InterPro" id="IPR011044">
    <property type="entry name" value="Quino_amine_DH_bsu"/>
</dbReference>
<dbReference type="InterPro" id="IPR036047">
    <property type="entry name" value="F-box-like_dom_sf"/>
</dbReference>
<keyword evidence="3 5" id="KW-0342">GTP-binding</keyword>
<dbReference type="SUPFAM" id="SSF50969">
    <property type="entry name" value="YVTN repeat-like/Quinoprotein amine dehydrogenase"/>
    <property type="match status" value="1"/>
</dbReference>
<dbReference type="EMBL" id="PYSW02000017">
    <property type="protein sequence ID" value="KAG2385768.1"/>
    <property type="molecule type" value="Genomic_DNA"/>
</dbReference>
<dbReference type="RefSeq" id="XP_044549761.1">
    <property type="nucleotide sequence ID" value="XM_044692387.1"/>
</dbReference>
<dbReference type="InterPro" id="IPR001810">
    <property type="entry name" value="F-box_dom"/>
</dbReference>
<keyword evidence="4" id="KW-0807">Transducer</keyword>
<evidence type="ECO:0000256" key="7">
    <source>
        <dbReference type="SAM" id="MobiDB-lite"/>
    </source>
</evidence>
<dbReference type="Pfam" id="PF00503">
    <property type="entry name" value="G-alpha"/>
    <property type="match status" value="1"/>
</dbReference>
<organism evidence="9 10">
    <name type="scientific">Naegleria lovaniensis</name>
    <name type="common">Amoeba</name>
    <dbReference type="NCBI Taxonomy" id="51637"/>
    <lineage>
        <taxon>Eukaryota</taxon>
        <taxon>Discoba</taxon>
        <taxon>Heterolobosea</taxon>
        <taxon>Tetramitia</taxon>
        <taxon>Eutetramitia</taxon>
        <taxon>Vahlkampfiidae</taxon>
        <taxon>Naegleria</taxon>
    </lineage>
</organism>
<dbReference type="SUPFAM" id="SSF47895">
    <property type="entry name" value="Transducin (alpha subunit), insertion domain"/>
    <property type="match status" value="1"/>
</dbReference>
<dbReference type="PANTHER" id="PTHR10218:SF302">
    <property type="entry name" value="GUANINE NUCLEOTIDE-BINDING PROTEIN ALPHA-5 SUBUNIT"/>
    <property type="match status" value="1"/>
</dbReference>
<name>A0AA88GTJ7_NAELO</name>
<dbReference type="PANTHER" id="PTHR10218">
    <property type="entry name" value="GTP-BINDING PROTEIN ALPHA SUBUNIT"/>
    <property type="match status" value="1"/>
</dbReference>
<dbReference type="InterPro" id="IPR001019">
    <property type="entry name" value="Gprotein_alpha_su"/>
</dbReference>
<dbReference type="AlphaFoldDB" id="A0AA88GTJ7"/>
<keyword evidence="10" id="KW-1185">Reference proteome</keyword>
<feature type="binding site" evidence="6">
    <location>
        <position position="62"/>
    </location>
    <ligand>
        <name>Mg(2+)</name>
        <dbReference type="ChEBI" id="CHEBI:18420"/>
    </ligand>
</feature>
<dbReference type="PROSITE" id="PS50181">
    <property type="entry name" value="FBOX"/>
    <property type="match status" value="1"/>
</dbReference>
<evidence type="ECO:0000313" key="9">
    <source>
        <dbReference type="EMBL" id="KAG2385768.1"/>
    </source>
</evidence>
<comment type="caution">
    <text evidence="9">The sequence shown here is derived from an EMBL/GenBank/DDBJ whole genome shotgun (WGS) entry which is preliminary data.</text>
</comment>
<dbReference type="GO" id="GO:0005525">
    <property type="term" value="F:GTP binding"/>
    <property type="evidence" value="ECO:0007669"/>
    <property type="project" value="UniProtKB-KW"/>
</dbReference>
<feature type="region of interest" description="Disordered" evidence="7">
    <location>
        <begin position="488"/>
        <end position="507"/>
    </location>
</feature>
<evidence type="ECO:0000313" key="10">
    <source>
        <dbReference type="Proteomes" id="UP000816034"/>
    </source>
</evidence>
<dbReference type="Gene3D" id="3.40.50.300">
    <property type="entry name" value="P-loop containing nucleotide triphosphate hydrolases"/>
    <property type="match status" value="1"/>
</dbReference>
<dbReference type="GO" id="GO:0003924">
    <property type="term" value="F:GTPase activity"/>
    <property type="evidence" value="ECO:0007669"/>
    <property type="project" value="InterPro"/>
</dbReference>
<evidence type="ECO:0000256" key="4">
    <source>
        <dbReference type="ARBA" id="ARBA00023224"/>
    </source>
</evidence>
<evidence type="ECO:0000256" key="2">
    <source>
        <dbReference type="ARBA" id="ARBA00022741"/>
    </source>
</evidence>
<evidence type="ECO:0000256" key="6">
    <source>
        <dbReference type="PIRSR" id="PIRSR601019-2"/>
    </source>
</evidence>
<dbReference type="GeneID" id="68095372"/>
<dbReference type="GO" id="GO:0046872">
    <property type="term" value="F:metal ion binding"/>
    <property type="evidence" value="ECO:0007669"/>
    <property type="project" value="UniProtKB-KW"/>
</dbReference>
<dbReference type="SUPFAM" id="SSF52540">
    <property type="entry name" value="P-loop containing nucleoside triphosphate hydrolases"/>
    <property type="match status" value="1"/>
</dbReference>
<dbReference type="Gene3D" id="1.20.1280.50">
    <property type="match status" value="1"/>
</dbReference>
<feature type="compositionally biased region" description="Low complexity" evidence="7">
    <location>
        <begin position="491"/>
        <end position="507"/>
    </location>
</feature>
<feature type="region of interest" description="Disordered" evidence="7">
    <location>
        <begin position="516"/>
        <end position="535"/>
    </location>
</feature>
<dbReference type="GO" id="GO:0007188">
    <property type="term" value="P:adenylate cyclase-modulating G protein-coupled receptor signaling pathway"/>
    <property type="evidence" value="ECO:0007669"/>
    <property type="project" value="TreeGrafter"/>
</dbReference>
<evidence type="ECO:0000256" key="3">
    <source>
        <dbReference type="ARBA" id="ARBA00023134"/>
    </source>
</evidence>
<dbReference type="GO" id="GO:0001664">
    <property type="term" value="F:G protein-coupled receptor binding"/>
    <property type="evidence" value="ECO:0007669"/>
    <property type="project" value="TreeGrafter"/>
</dbReference>
<dbReference type="PRINTS" id="PR00318">
    <property type="entry name" value="GPROTEINA"/>
</dbReference>
<gene>
    <name evidence="9" type="ORF">C9374_002917</name>
</gene>
<dbReference type="GO" id="GO:0005737">
    <property type="term" value="C:cytoplasm"/>
    <property type="evidence" value="ECO:0007669"/>
    <property type="project" value="TreeGrafter"/>
</dbReference>
<keyword evidence="1 6" id="KW-0479">Metal-binding</keyword>
<feature type="domain" description="F-box" evidence="8">
    <location>
        <begin position="413"/>
        <end position="459"/>
    </location>
</feature>